<dbReference type="OrthoDB" id="9811744at2"/>
<name>T0B2M8_9RHOO</name>
<dbReference type="RefSeq" id="WP_021247951.1">
    <property type="nucleotide sequence ID" value="NZ_ATJV01000013.1"/>
</dbReference>
<dbReference type="eggNOG" id="COG0294">
    <property type="taxonomic scope" value="Bacteria"/>
</dbReference>
<accession>T0B2M8</accession>
<evidence type="ECO:0000256" key="5">
    <source>
        <dbReference type="ARBA" id="ARBA00022679"/>
    </source>
</evidence>
<dbReference type="NCBIfam" id="TIGR01496">
    <property type="entry name" value="DHPS"/>
    <property type="match status" value="1"/>
</dbReference>
<dbReference type="PROSITE" id="PS50972">
    <property type="entry name" value="PTERIN_BINDING"/>
    <property type="match status" value="1"/>
</dbReference>
<proteinExistence type="predicted"/>
<keyword evidence="11" id="KW-1185">Reference proteome</keyword>
<organism evidence="10 11">
    <name type="scientific">Thauera terpenica 58Eu</name>
    <dbReference type="NCBI Taxonomy" id="1348657"/>
    <lineage>
        <taxon>Bacteria</taxon>
        <taxon>Pseudomonadati</taxon>
        <taxon>Pseudomonadota</taxon>
        <taxon>Betaproteobacteria</taxon>
        <taxon>Rhodocyclales</taxon>
        <taxon>Zoogloeaceae</taxon>
        <taxon>Thauera</taxon>
    </lineage>
</organism>
<evidence type="ECO:0000259" key="9">
    <source>
        <dbReference type="PROSITE" id="PS50972"/>
    </source>
</evidence>
<dbReference type="GO" id="GO:0004156">
    <property type="term" value="F:dihydropteroate synthase activity"/>
    <property type="evidence" value="ECO:0007669"/>
    <property type="project" value="UniProtKB-EC"/>
</dbReference>
<dbReference type="CDD" id="cd00739">
    <property type="entry name" value="DHPS"/>
    <property type="match status" value="1"/>
</dbReference>
<evidence type="ECO:0000256" key="2">
    <source>
        <dbReference type="ARBA" id="ARBA00001946"/>
    </source>
</evidence>
<comment type="catalytic activity">
    <reaction evidence="1">
        <text>(7,8-dihydropterin-6-yl)methyl diphosphate + 4-aminobenzoate = 7,8-dihydropteroate + diphosphate</text>
        <dbReference type="Rhea" id="RHEA:19949"/>
        <dbReference type="ChEBI" id="CHEBI:17836"/>
        <dbReference type="ChEBI" id="CHEBI:17839"/>
        <dbReference type="ChEBI" id="CHEBI:33019"/>
        <dbReference type="ChEBI" id="CHEBI:72950"/>
        <dbReference type="EC" id="2.5.1.15"/>
    </reaction>
</comment>
<evidence type="ECO:0000256" key="4">
    <source>
        <dbReference type="ARBA" id="ARBA00012458"/>
    </source>
</evidence>
<evidence type="ECO:0000256" key="6">
    <source>
        <dbReference type="ARBA" id="ARBA00022723"/>
    </source>
</evidence>
<dbReference type="AlphaFoldDB" id="T0B2M8"/>
<comment type="caution">
    <text evidence="10">The sequence shown here is derived from an EMBL/GenBank/DDBJ whole genome shotgun (WGS) entry which is preliminary data.</text>
</comment>
<dbReference type="EC" id="2.5.1.15" evidence="4"/>
<dbReference type="Proteomes" id="UP000015455">
    <property type="component" value="Unassembled WGS sequence"/>
</dbReference>
<dbReference type="Gene3D" id="3.20.20.20">
    <property type="entry name" value="Dihydropteroate synthase-like"/>
    <property type="match status" value="1"/>
</dbReference>
<reference evidence="10 11" key="1">
    <citation type="submission" date="2013-06" db="EMBL/GenBank/DDBJ databases">
        <title>Draft genome sequence of Thauera terpenica.</title>
        <authorList>
            <person name="Liu B."/>
            <person name="Frostegard A.H."/>
            <person name="Shapleigh J.P."/>
        </authorList>
    </citation>
    <scope>NUCLEOTIDE SEQUENCE [LARGE SCALE GENOMIC DNA]</scope>
    <source>
        <strain evidence="10 11">58Eu</strain>
    </source>
</reference>
<dbReference type="PANTHER" id="PTHR20941:SF1">
    <property type="entry name" value="FOLIC ACID SYNTHESIS PROTEIN FOL1"/>
    <property type="match status" value="1"/>
</dbReference>
<comment type="cofactor">
    <cofactor evidence="2">
        <name>Mg(2+)</name>
        <dbReference type="ChEBI" id="CHEBI:18420"/>
    </cofactor>
</comment>
<protein>
    <recommendedName>
        <fullName evidence="4">dihydropteroate synthase</fullName>
        <ecNumber evidence="4">2.5.1.15</ecNumber>
    </recommendedName>
</protein>
<dbReference type="PATRIC" id="fig|1348657.5.peg.499"/>
<dbReference type="Pfam" id="PF00809">
    <property type="entry name" value="Pterin_bind"/>
    <property type="match status" value="1"/>
</dbReference>
<evidence type="ECO:0000313" key="11">
    <source>
        <dbReference type="Proteomes" id="UP000015455"/>
    </source>
</evidence>
<dbReference type="GO" id="GO:0005829">
    <property type="term" value="C:cytosol"/>
    <property type="evidence" value="ECO:0007669"/>
    <property type="project" value="TreeGrafter"/>
</dbReference>
<evidence type="ECO:0000313" key="10">
    <source>
        <dbReference type="EMBL" id="EPZ17023.1"/>
    </source>
</evidence>
<keyword evidence="5" id="KW-0808">Transferase</keyword>
<evidence type="ECO:0000256" key="3">
    <source>
        <dbReference type="ARBA" id="ARBA00004763"/>
    </source>
</evidence>
<dbReference type="InterPro" id="IPR000489">
    <property type="entry name" value="Pterin-binding_dom"/>
</dbReference>
<evidence type="ECO:0000256" key="1">
    <source>
        <dbReference type="ARBA" id="ARBA00000012"/>
    </source>
</evidence>
<dbReference type="PANTHER" id="PTHR20941">
    <property type="entry name" value="FOLATE SYNTHESIS PROTEINS"/>
    <property type="match status" value="1"/>
</dbReference>
<dbReference type="InterPro" id="IPR045031">
    <property type="entry name" value="DHP_synth-like"/>
</dbReference>
<dbReference type="SUPFAM" id="SSF51717">
    <property type="entry name" value="Dihydropteroate synthetase-like"/>
    <property type="match status" value="1"/>
</dbReference>
<dbReference type="STRING" id="1348657.M622_09835"/>
<feature type="domain" description="Pterin-binding" evidence="9">
    <location>
        <begin position="16"/>
        <end position="267"/>
    </location>
</feature>
<keyword evidence="8" id="KW-0289">Folate biosynthesis</keyword>
<gene>
    <name evidence="10" type="ORF">M622_09835</name>
</gene>
<dbReference type="PROSITE" id="PS00793">
    <property type="entry name" value="DHPS_2"/>
    <property type="match status" value="1"/>
</dbReference>
<dbReference type="EMBL" id="ATJV01000013">
    <property type="protein sequence ID" value="EPZ17023.1"/>
    <property type="molecule type" value="Genomic_DNA"/>
</dbReference>
<dbReference type="InterPro" id="IPR011005">
    <property type="entry name" value="Dihydropteroate_synth-like_sf"/>
</dbReference>
<dbReference type="GO" id="GO:0046654">
    <property type="term" value="P:tetrahydrofolate biosynthetic process"/>
    <property type="evidence" value="ECO:0007669"/>
    <property type="project" value="TreeGrafter"/>
</dbReference>
<keyword evidence="7" id="KW-0460">Magnesium</keyword>
<dbReference type="InterPro" id="IPR006390">
    <property type="entry name" value="DHP_synth_dom"/>
</dbReference>
<dbReference type="GO" id="GO:0046656">
    <property type="term" value="P:folic acid biosynthetic process"/>
    <property type="evidence" value="ECO:0007669"/>
    <property type="project" value="UniProtKB-KW"/>
</dbReference>
<evidence type="ECO:0000256" key="7">
    <source>
        <dbReference type="ARBA" id="ARBA00022842"/>
    </source>
</evidence>
<sequence length="279" mass="29759">MSTFQCGRFRLDLSSPKVMAIINLTADSFAGDGLHGDLTEAVRRAECALEQGAHMLDVGAESTRPGAHAVSPAQELERVLGFIERTRDWKVPLSIDTQKPEVMAAALAAGADMINDINAFRAPGAIEAVAASNAGLCVMHMQGEPRTMQDNPRYVDVLAEVERFLDARVRALEMAGVARDRIVLDPGFGFGKRTEHNYALLRELKRFGADGLAVLAGMSRKSMLGAVSGRAVDERMPASVAAALIAVQRGAGIVRVHDVGPTLDALKVWQAVCGDGRAA</sequence>
<dbReference type="GO" id="GO:0046872">
    <property type="term" value="F:metal ion binding"/>
    <property type="evidence" value="ECO:0007669"/>
    <property type="project" value="UniProtKB-KW"/>
</dbReference>
<keyword evidence="6" id="KW-0479">Metal-binding</keyword>
<evidence type="ECO:0000256" key="8">
    <source>
        <dbReference type="ARBA" id="ARBA00022909"/>
    </source>
</evidence>
<comment type="pathway">
    <text evidence="3">Cofactor biosynthesis; tetrahydrofolate biosynthesis; 7,8-dihydrofolate from 2-amino-4-hydroxy-6-hydroxymethyl-7,8-dihydropteridine diphosphate and 4-aminobenzoate: step 1/2.</text>
</comment>